<dbReference type="PANTHER" id="PTHR43712">
    <property type="entry name" value="PUTATIVE (AFU_ORTHOLOGUE AFUA_4G14580)-RELATED"/>
    <property type="match status" value="1"/>
</dbReference>
<organism evidence="6 7">
    <name type="scientific">Talaromyces rugulosus</name>
    <name type="common">Penicillium rugulosum</name>
    <dbReference type="NCBI Taxonomy" id="121627"/>
    <lineage>
        <taxon>Eukaryota</taxon>
        <taxon>Fungi</taxon>
        <taxon>Dikarya</taxon>
        <taxon>Ascomycota</taxon>
        <taxon>Pezizomycotina</taxon>
        <taxon>Eurotiomycetes</taxon>
        <taxon>Eurotiomycetidae</taxon>
        <taxon>Eurotiales</taxon>
        <taxon>Trichocomaceae</taxon>
        <taxon>Talaromyces</taxon>
        <taxon>Talaromyces sect. Islandici</taxon>
    </lineage>
</organism>
<keyword evidence="2" id="KW-0808">Transferase</keyword>
<dbReference type="Gene3D" id="3.40.50.150">
    <property type="entry name" value="Vaccinia Virus protein VP39"/>
    <property type="match status" value="1"/>
</dbReference>
<keyword evidence="3" id="KW-0949">S-adenosyl-L-methionine</keyword>
<evidence type="ECO:0000313" key="6">
    <source>
        <dbReference type="EMBL" id="QKX55316.1"/>
    </source>
</evidence>
<dbReference type="Pfam" id="PF08100">
    <property type="entry name" value="Dimerisation"/>
    <property type="match status" value="1"/>
</dbReference>
<feature type="domain" description="O-methyltransferase C-terminal" evidence="4">
    <location>
        <begin position="234"/>
        <end position="382"/>
    </location>
</feature>
<accession>A0A7H8QNA3</accession>
<name>A0A7H8QNA3_TALRU</name>
<dbReference type="PANTHER" id="PTHR43712:SF1">
    <property type="entry name" value="HYPOTHETICAL O-METHYLTRANSFERASE (EUROFUNG)-RELATED"/>
    <property type="match status" value="1"/>
</dbReference>
<dbReference type="RefSeq" id="XP_035341495.1">
    <property type="nucleotide sequence ID" value="XM_035485602.1"/>
</dbReference>
<dbReference type="SUPFAM" id="SSF53335">
    <property type="entry name" value="S-adenosyl-L-methionine-dependent methyltransferases"/>
    <property type="match status" value="1"/>
</dbReference>
<dbReference type="InterPro" id="IPR036390">
    <property type="entry name" value="WH_DNA-bd_sf"/>
</dbReference>
<keyword evidence="1" id="KW-0489">Methyltransferase</keyword>
<evidence type="ECO:0000259" key="5">
    <source>
        <dbReference type="Pfam" id="PF08100"/>
    </source>
</evidence>
<dbReference type="InterPro" id="IPR016461">
    <property type="entry name" value="COMT-like"/>
</dbReference>
<evidence type="ECO:0000256" key="3">
    <source>
        <dbReference type="ARBA" id="ARBA00022691"/>
    </source>
</evidence>
<dbReference type="SUPFAM" id="SSF46785">
    <property type="entry name" value="Winged helix' DNA-binding domain"/>
    <property type="match status" value="1"/>
</dbReference>
<gene>
    <name evidence="6" type="ORF">TRUGW13939_02408</name>
</gene>
<protein>
    <submittedName>
        <fullName evidence="6">Uncharacterized protein</fullName>
    </submittedName>
</protein>
<evidence type="ECO:0000256" key="2">
    <source>
        <dbReference type="ARBA" id="ARBA00022679"/>
    </source>
</evidence>
<evidence type="ECO:0000256" key="1">
    <source>
        <dbReference type="ARBA" id="ARBA00022603"/>
    </source>
</evidence>
<sequence length="418" mass="46767">MSSSQSALAASLIHQIACNNVACPNLMENEALRKKTLSLAKELVLSLERPQAVPLNSILPVQSTVARISLDLELFDHLASGEAKVDTIEDLSRKTNCNPILMARLLRVLHCMGWVEQVDAVSFKSTPISEAIRSRKPIKAGIKHYFDVALPIFSKLPEYFRSVGYVSPENEHDGPFQYAFNVQDGQTAFDWWSKDSVLSENFNTFMTGTGNARSHWVNWLPVQELLGDKQQESDTSILMVDIGGGKGHDMVTFLKKFPDAKGRFILEDLPNVIDDYNPKEGHERIECIKCDMRLAQPVKGAKFYHIHNVLHNWPDDVITDLISKIAQAMTPLYSRLLVVEHFLPEVDCSMRKAEMDWCMMAIHCGSQRTVSHFEAICGKAGLKVAKYWGPPGDGEGVLEIFRDVIADDGFTNGHQALP</sequence>
<dbReference type="EMBL" id="CP055898">
    <property type="protein sequence ID" value="QKX55316.1"/>
    <property type="molecule type" value="Genomic_DNA"/>
</dbReference>
<dbReference type="GO" id="GO:0008171">
    <property type="term" value="F:O-methyltransferase activity"/>
    <property type="evidence" value="ECO:0007669"/>
    <property type="project" value="InterPro"/>
</dbReference>
<reference evidence="7" key="1">
    <citation type="submission" date="2020-06" db="EMBL/GenBank/DDBJ databases">
        <title>A chromosome-scale genome assembly of Talaromyces rugulosus W13939.</title>
        <authorList>
            <person name="Wang B."/>
            <person name="Guo L."/>
            <person name="Ye K."/>
            <person name="Wang L."/>
        </authorList>
    </citation>
    <scope>NUCLEOTIDE SEQUENCE [LARGE SCALE GENOMIC DNA]</scope>
    <source>
        <strain evidence="7">W13939</strain>
    </source>
</reference>
<dbReference type="GeneID" id="55989917"/>
<dbReference type="Proteomes" id="UP000509510">
    <property type="component" value="Chromosome I"/>
</dbReference>
<dbReference type="KEGG" id="trg:TRUGW13939_02408"/>
<dbReference type="Pfam" id="PF00891">
    <property type="entry name" value="Methyltransf_2"/>
    <property type="match status" value="1"/>
</dbReference>
<dbReference type="Gene3D" id="1.10.10.10">
    <property type="entry name" value="Winged helix-like DNA-binding domain superfamily/Winged helix DNA-binding domain"/>
    <property type="match status" value="1"/>
</dbReference>
<dbReference type="OrthoDB" id="1535081at2759"/>
<dbReference type="PROSITE" id="PS51683">
    <property type="entry name" value="SAM_OMT_II"/>
    <property type="match status" value="1"/>
</dbReference>
<feature type="domain" description="O-methyltransferase dimerisation" evidence="5">
    <location>
        <begin position="63"/>
        <end position="130"/>
    </location>
</feature>
<dbReference type="InterPro" id="IPR029063">
    <property type="entry name" value="SAM-dependent_MTases_sf"/>
</dbReference>
<evidence type="ECO:0000259" key="4">
    <source>
        <dbReference type="Pfam" id="PF00891"/>
    </source>
</evidence>
<proteinExistence type="predicted"/>
<keyword evidence="7" id="KW-1185">Reference proteome</keyword>
<dbReference type="AlphaFoldDB" id="A0A7H8QNA3"/>
<dbReference type="InterPro" id="IPR001077">
    <property type="entry name" value="COMT_C"/>
</dbReference>
<dbReference type="InterPro" id="IPR012967">
    <property type="entry name" value="COMT_dimerisation"/>
</dbReference>
<evidence type="ECO:0000313" key="7">
    <source>
        <dbReference type="Proteomes" id="UP000509510"/>
    </source>
</evidence>
<dbReference type="GO" id="GO:0032259">
    <property type="term" value="P:methylation"/>
    <property type="evidence" value="ECO:0007669"/>
    <property type="project" value="UniProtKB-KW"/>
</dbReference>
<dbReference type="InterPro" id="IPR036388">
    <property type="entry name" value="WH-like_DNA-bd_sf"/>
</dbReference>